<keyword evidence="2" id="KW-0812">Transmembrane</keyword>
<evidence type="ECO:0000313" key="4">
    <source>
        <dbReference type="Proteomes" id="UP000763447"/>
    </source>
</evidence>
<dbReference type="InterPro" id="IPR036259">
    <property type="entry name" value="MFS_trans_sf"/>
</dbReference>
<keyword evidence="2" id="KW-0472">Membrane</keyword>
<proteinExistence type="predicted"/>
<feature type="transmembrane region" description="Helical" evidence="2">
    <location>
        <begin position="186"/>
        <end position="204"/>
    </location>
</feature>
<keyword evidence="2" id="KW-1133">Transmembrane helix</keyword>
<sequence>MWRACGSLPVEAPSATSQQIIPPKTQKRRPKKLSENENEKRNNSAQQRKRNAAVHQDRNSTVKNEHEVFDNIGLTKRNADYMFRFNQALQVTKLSTEKKAEIVKNTTAELLEGQKTGKTAKNMYGGDVNAHIKEIVEGPQRPAGAADPYWPSVLYNGLNFFTIFSFMFGVMFLISPASQRTNQSVGLFSIILSSVIAGLALPLIPRIFDSKREHRYALWIRVLGAVAFLIVWLGLFTLTAAIPGALNPSLGGWPMVVLGVLGGVASWFVKRQYKLTQGFFGSTPQTRRR</sequence>
<comment type="caution">
    <text evidence="3">The sequence shown here is derived from an EMBL/GenBank/DDBJ whole genome shotgun (WGS) entry which is preliminary data.</text>
</comment>
<protein>
    <submittedName>
        <fullName evidence="3">DUF1129 domain-containing protein</fullName>
    </submittedName>
</protein>
<keyword evidence="4" id="KW-1185">Reference proteome</keyword>
<reference evidence="3 4" key="1">
    <citation type="submission" date="2020-04" db="EMBL/GenBank/DDBJ databases">
        <title>A novel species of genus Lactobacillus that was isolated from fermented food Zha-chili.</title>
        <authorList>
            <person name="Zhang Z."/>
        </authorList>
    </citation>
    <scope>NUCLEOTIDE SEQUENCE [LARGE SCALE GENOMIC DNA]</scope>
    <source>
        <strain evidence="4">HBUAS51383</strain>
    </source>
</reference>
<dbReference type="InterPro" id="IPR009214">
    <property type="entry name" value="DUF1129"/>
</dbReference>
<dbReference type="Proteomes" id="UP000763447">
    <property type="component" value="Unassembled WGS sequence"/>
</dbReference>
<dbReference type="SUPFAM" id="SSF103473">
    <property type="entry name" value="MFS general substrate transporter"/>
    <property type="match status" value="1"/>
</dbReference>
<feature type="region of interest" description="Disordered" evidence="1">
    <location>
        <begin position="1"/>
        <end position="62"/>
    </location>
</feature>
<feature type="compositionally biased region" description="Basic and acidic residues" evidence="1">
    <location>
        <begin position="32"/>
        <end position="42"/>
    </location>
</feature>
<feature type="transmembrane region" description="Helical" evidence="2">
    <location>
        <begin position="216"/>
        <end position="238"/>
    </location>
</feature>
<evidence type="ECO:0000256" key="1">
    <source>
        <dbReference type="SAM" id="MobiDB-lite"/>
    </source>
</evidence>
<evidence type="ECO:0000256" key="2">
    <source>
        <dbReference type="SAM" id="Phobius"/>
    </source>
</evidence>
<feature type="transmembrane region" description="Helical" evidence="2">
    <location>
        <begin position="250"/>
        <end position="269"/>
    </location>
</feature>
<organism evidence="3 4">
    <name type="scientific">Secundilactobacillus angelensis</name>
    <dbReference type="NCBI Taxonomy" id="2722706"/>
    <lineage>
        <taxon>Bacteria</taxon>
        <taxon>Bacillati</taxon>
        <taxon>Bacillota</taxon>
        <taxon>Bacilli</taxon>
        <taxon>Lactobacillales</taxon>
        <taxon>Lactobacillaceae</taxon>
        <taxon>Secundilactobacillus</taxon>
    </lineage>
</organism>
<dbReference type="Pfam" id="PF06570">
    <property type="entry name" value="DUF1129"/>
    <property type="match status" value="1"/>
</dbReference>
<feature type="transmembrane region" description="Helical" evidence="2">
    <location>
        <begin position="153"/>
        <end position="174"/>
    </location>
</feature>
<name>A0ABX1KVL2_9LACO</name>
<evidence type="ECO:0000313" key="3">
    <source>
        <dbReference type="EMBL" id="NLR17941.1"/>
    </source>
</evidence>
<accession>A0ABX1KVL2</accession>
<dbReference type="EMBL" id="JAAXLJ010000004">
    <property type="protein sequence ID" value="NLR17941.1"/>
    <property type="molecule type" value="Genomic_DNA"/>
</dbReference>
<gene>
    <name evidence="3" type="ORF">HC026_03275</name>
</gene>